<organism evidence="1 2">
    <name type="scientific">Brachionus plicatilis</name>
    <name type="common">Marine rotifer</name>
    <name type="synonym">Brachionus muelleri</name>
    <dbReference type="NCBI Taxonomy" id="10195"/>
    <lineage>
        <taxon>Eukaryota</taxon>
        <taxon>Metazoa</taxon>
        <taxon>Spiralia</taxon>
        <taxon>Gnathifera</taxon>
        <taxon>Rotifera</taxon>
        <taxon>Eurotatoria</taxon>
        <taxon>Monogononta</taxon>
        <taxon>Pseudotrocha</taxon>
        <taxon>Ploima</taxon>
        <taxon>Brachionidae</taxon>
        <taxon>Brachionus</taxon>
    </lineage>
</organism>
<evidence type="ECO:0000313" key="2">
    <source>
        <dbReference type="Proteomes" id="UP000276133"/>
    </source>
</evidence>
<name>A0A3M7T9L6_BRAPC</name>
<keyword evidence="2" id="KW-1185">Reference proteome</keyword>
<evidence type="ECO:0000313" key="1">
    <source>
        <dbReference type="EMBL" id="RNA44301.1"/>
    </source>
</evidence>
<sequence>MFHYYLHYKDQLISLKNDLPEILINLTTKSKRSRAIINYLPTLAPVEIGSHESVSFACCTRSLEANAERAAKAAWAEQTVHCADCRTACTHHHSSSPPTTWTTRLMLLMRSLFAAIRFSSIDSSPLFSPFLHKQNTTNKKKKKNGMQMHGTTMYSKLASLLGITPTHNRPTTLVNVTVVLAHPSIGREAPRLNVVVRVTAVVVTTKLSDILKLMHVRILIVPPLTPIAISGHRLSPSIRQAIGHHALVIIHIGHGHHFQLFQSHGHNWQAVGWRVAGRRQLAAIEHQTRLQRVAQLGAEQRLHIKVLIFAYVLLQLFAVEAANLLRLVGVTIAEWKGEEAERGQRKS</sequence>
<dbReference type="AlphaFoldDB" id="A0A3M7T9L6"/>
<gene>
    <name evidence="1" type="ORF">BpHYR1_014876</name>
</gene>
<dbReference type="EMBL" id="REGN01000123">
    <property type="protein sequence ID" value="RNA44301.1"/>
    <property type="molecule type" value="Genomic_DNA"/>
</dbReference>
<proteinExistence type="predicted"/>
<reference evidence="1 2" key="1">
    <citation type="journal article" date="2018" name="Sci. Rep.">
        <title>Genomic signatures of local adaptation to the degree of environmental predictability in rotifers.</title>
        <authorList>
            <person name="Franch-Gras L."/>
            <person name="Hahn C."/>
            <person name="Garcia-Roger E.M."/>
            <person name="Carmona M.J."/>
            <person name="Serra M."/>
            <person name="Gomez A."/>
        </authorList>
    </citation>
    <scope>NUCLEOTIDE SEQUENCE [LARGE SCALE GENOMIC DNA]</scope>
    <source>
        <strain evidence="1">HYR1</strain>
    </source>
</reference>
<protein>
    <submittedName>
        <fullName evidence="1">Uncharacterized protein</fullName>
    </submittedName>
</protein>
<comment type="caution">
    <text evidence="1">The sequence shown here is derived from an EMBL/GenBank/DDBJ whole genome shotgun (WGS) entry which is preliminary data.</text>
</comment>
<accession>A0A3M7T9L6</accession>
<dbReference type="Proteomes" id="UP000276133">
    <property type="component" value="Unassembled WGS sequence"/>
</dbReference>